<dbReference type="InParanoid" id="E2ALU9"/>
<dbReference type="Proteomes" id="UP000000311">
    <property type="component" value="Unassembled WGS sequence"/>
</dbReference>
<organism evidence="3">
    <name type="scientific">Camponotus floridanus</name>
    <name type="common">Florida carpenter ant</name>
    <dbReference type="NCBI Taxonomy" id="104421"/>
    <lineage>
        <taxon>Eukaryota</taxon>
        <taxon>Metazoa</taxon>
        <taxon>Ecdysozoa</taxon>
        <taxon>Arthropoda</taxon>
        <taxon>Hexapoda</taxon>
        <taxon>Insecta</taxon>
        <taxon>Pterygota</taxon>
        <taxon>Neoptera</taxon>
        <taxon>Endopterygota</taxon>
        <taxon>Hymenoptera</taxon>
        <taxon>Apocrita</taxon>
        <taxon>Aculeata</taxon>
        <taxon>Formicoidea</taxon>
        <taxon>Formicidae</taxon>
        <taxon>Formicinae</taxon>
        <taxon>Camponotus</taxon>
    </lineage>
</organism>
<dbReference type="Pfam" id="PF05699">
    <property type="entry name" value="Dimer_Tnp_hAT"/>
    <property type="match status" value="1"/>
</dbReference>
<feature type="non-terminal residue" evidence="2">
    <location>
        <position position="1"/>
    </location>
</feature>
<dbReference type="STRING" id="104421.E2ALU9"/>
<dbReference type="PANTHER" id="PTHR45749:SF35">
    <property type="entry name" value="AC-LIKE TRANSPOSASE-RELATED"/>
    <property type="match status" value="1"/>
</dbReference>
<feature type="non-terminal residue" evidence="2">
    <location>
        <position position="66"/>
    </location>
</feature>
<proteinExistence type="predicted"/>
<feature type="domain" description="HAT C-terminal dimerisation" evidence="1">
    <location>
        <begin position="1"/>
        <end position="42"/>
    </location>
</feature>
<dbReference type="AlphaFoldDB" id="E2ALU9"/>
<keyword evidence="3" id="KW-1185">Reference proteome</keyword>
<accession>E2ALU9</accession>
<protein>
    <recommendedName>
        <fullName evidence="1">HAT C-terminal dimerisation domain-containing protein</fullName>
    </recommendedName>
</protein>
<name>E2ALU9_CAMFO</name>
<dbReference type="PANTHER" id="PTHR45749">
    <property type="match status" value="1"/>
</dbReference>
<reference evidence="2 3" key="1">
    <citation type="journal article" date="2010" name="Science">
        <title>Genomic comparison of the ants Camponotus floridanus and Harpegnathos saltator.</title>
        <authorList>
            <person name="Bonasio R."/>
            <person name="Zhang G."/>
            <person name="Ye C."/>
            <person name="Mutti N.S."/>
            <person name="Fang X."/>
            <person name="Qin N."/>
            <person name="Donahue G."/>
            <person name="Yang P."/>
            <person name="Li Q."/>
            <person name="Li C."/>
            <person name="Zhang P."/>
            <person name="Huang Z."/>
            <person name="Berger S.L."/>
            <person name="Reinberg D."/>
            <person name="Wang J."/>
            <person name="Liebig J."/>
        </authorList>
    </citation>
    <scope>NUCLEOTIDE SEQUENCE [LARGE SCALE GENOMIC DNA]</scope>
    <source>
        <strain evidence="3">C129</strain>
    </source>
</reference>
<evidence type="ECO:0000313" key="3">
    <source>
        <dbReference type="Proteomes" id="UP000000311"/>
    </source>
</evidence>
<dbReference type="EMBL" id="GL440650">
    <property type="protein sequence ID" value="EFN65590.1"/>
    <property type="molecule type" value="Genomic_DNA"/>
</dbReference>
<dbReference type="GO" id="GO:0046983">
    <property type="term" value="F:protein dimerization activity"/>
    <property type="evidence" value="ECO:0007669"/>
    <property type="project" value="InterPro"/>
</dbReference>
<dbReference type="OMA" id="AMMSIEK"/>
<dbReference type="OrthoDB" id="10015673at2759"/>
<evidence type="ECO:0000313" key="2">
    <source>
        <dbReference type="EMBL" id="EFN65590.1"/>
    </source>
</evidence>
<gene>
    <name evidence="2" type="ORF">EAG_00120</name>
</gene>
<sequence length="66" mass="7447">IPVTIASAERSFSKLKLIKNYLRSNTSQERLVGLAMMSIEKEISHETDFSNVINDFASAKARKVNF</sequence>
<dbReference type="InterPro" id="IPR008906">
    <property type="entry name" value="HATC_C_dom"/>
</dbReference>
<evidence type="ECO:0000259" key="1">
    <source>
        <dbReference type="Pfam" id="PF05699"/>
    </source>
</evidence>